<dbReference type="OrthoDB" id="5339217at2"/>
<accession>A0A126QMH1</accession>
<dbReference type="PANTHER" id="PTHR38834:SF3">
    <property type="entry name" value="SOLUTE-BINDING PROTEIN FAMILY 3_N-TERMINAL DOMAIN-CONTAINING PROTEIN"/>
    <property type="match status" value="1"/>
</dbReference>
<sequence length="266" mass="30504">MVSHFPVSALKATHRHSPGLALAALTLFVLLLAPSARPALAEPLPGLTYLTEEYYPFNYTENGDLKGVSYELLRMVWEELGMPPKPVEVLPWARGYERVRFEKGTVLFSMARTPERERLFHWVGPIMAVRFVLIARKDRAIRLDSLDDLRGMTVGTLRGDVSDTLLTAYQTIASIQPVADMRQNIDKLMNNRLDMVAYEELSWDKIAARSGLTVDDFETVYVLRETPVYFAFNKDVCEVVVKQFQEALDRARKRSRFRQILDDYLN</sequence>
<dbReference type="Gene3D" id="3.40.190.10">
    <property type="entry name" value="Periplasmic binding protein-like II"/>
    <property type="match status" value="2"/>
</dbReference>
<name>A0A126QMH1_9BACT</name>
<keyword evidence="4" id="KW-1185">Reference proteome</keyword>
<reference evidence="3 5" key="2">
    <citation type="submission" date="2019-03" db="EMBL/GenBank/DDBJ databases">
        <title>Genomic Encyclopedia of Type Strains, Phase IV (KMG-IV): sequencing the most valuable type-strain genomes for metagenomic binning, comparative biology and taxonomic classification.</title>
        <authorList>
            <person name="Goeker M."/>
        </authorList>
    </citation>
    <scope>NUCLEOTIDE SEQUENCE [LARGE SCALE GENOMIC DNA]</scope>
    <source>
        <strain evidence="3 5">DSM 101483</strain>
    </source>
</reference>
<dbReference type="SUPFAM" id="SSF53850">
    <property type="entry name" value="Periplasmic binding protein-like II"/>
    <property type="match status" value="1"/>
</dbReference>
<dbReference type="Proteomes" id="UP000295506">
    <property type="component" value="Unassembled WGS sequence"/>
</dbReference>
<dbReference type="EMBL" id="SOBK01000001">
    <property type="protein sequence ID" value="TDT91607.1"/>
    <property type="molecule type" value="Genomic_DNA"/>
</dbReference>
<evidence type="ECO:0000313" key="3">
    <source>
        <dbReference type="EMBL" id="TDT91607.1"/>
    </source>
</evidence>
<dbReference type="Pfam" id="PF00497">
    <property type="entry name" value="SBP_bac_3"/>
    <property type="match status" value="1"/>
</dbReference>
<gene>
    <name evidence="2" type="ORF">AWY79_05670</name>
    <name evidence="3" type="ORF">EDC59_1014</name>
</gene>
<dbReference type="EMBL" id="CP014206">
    <property type="protein sequence ID" value="AMK10635.1"/>
    <property type="molecule type" value="Genomic_DNA"/>
</dbReference>
<evidence type="ECO:0000259" key="1">
    <source>
        <dbReference type="SMART" id="SM00062"/>
    </source>
</evidence>
<feature type="domain" description="Solute-binding protein family 3/N-terminal" evidence="1">
    <location>
        <begin position="46"/>
        <end position="266"/>
    </location>
</feature>
<protein>
    <submittedName>
        <fullName evidence="3">Amino acid ABC transporter substrate-binding protein (PAAT family)</fullName>
    </submittedName>
</protein>
<reference evidence="2 4" key="1">
    <citation type="journal article" date="2016" name="Front. Microbiol.">
        <title>Genome Sequence of the Piezophilic, Mesophilic Sulfate-Reducing Bacterium Desulfovibrio indicus J2T.</title>
        <authorList>
            <person name="Cao J."/>
            <person name="Maignien L."/>
            <person name="Shao Z."/>
            <person name="Alain K."/>
            <person name="Jebbar M."/>
        </authorList>
    </citation>
    <scope>NUCLEOTIDE SEQUENCE [LARGE SCALE GENOMIC DNA]</scope>
    <source>
        <strain evidence="2 4">J2</strain>
    </source>
</reference>
<organism evidence="3 5">
    <name type="scientific">Pseudodesulfovibrio indicus</name>
    <dbReference type="NCBI Taxonomy" id="1716143"/>
    <lineage>
        <taxon>Bacteria</taxon>
        <taxon>Pseudomonadati</taxon>
        <taxon>Thermodesulfobacteriota</taxon>
        <taxon>Desulfovibrionia</taxon>
        <taxon>Desulfovibrionales</taxon>
        <taxon>Desulfovibrionaceae</taxon>
    </lineage>
</organism>
<dbReference type="SMART" id="SM00062">
    <property type="entry name" value="PBPb"/>
    <property type="match status" value="1"/>
</dbReference>
<dbReference type="InterPro" id="IPR001638">
    <property type="entry name" value="Solute-binding_3/MltF_N"/>
</dbReference>
<evidence type="ECO:0000313" key="4">
    <source>
        <dbReference type="Proteomes" id="UP000055611"/>
    </source>
</evidence>
<dbReference type="PANTHER" id="PTHR38834">
    <property type="entry name" value="PERIPLASMIC SUBSTRATE BINDING PROTEIN FAMILY 3"/>
    <property type="match status" value="1"/>
</dbReference>
<evidence type="ECO:0000313" key="2">
    <source>
        <dbReference type="EMBL" id="AMK10635.1"/>
    </source>
</evidence>
<proteinExistence type="predicted"/>
<dbReference type="AlphaFoldDB" id="A0A126QMH1"/>
<evidence type="ECO:0000313" key="5">
    <source>
        <dbReference type="Proteomes" id="UP000295506"/>
    </source>
</evidence>
<dbReference type="KEGG" id="dej:AWY79_05670"/>
<dbReference type="RefSeq" id="WP_066801424.1">
    <property type="nucleotide sequence ID" value="NZ_CP014206.1"/>
</dbReference>
<dbReference type="Proteomes" id="UP000055611">
    <property type="component" value="Chromosome"/>
</dbReference>